<organism evidence="3 4">
    <name type="scientific">Apiospora phragmitis</name>
    <dbReference type="NCBI Taxonomy" id="2905665"/>
    <lineage>
        <taxon>Eukaryota</taxon>
        <taxon>Fungi</taxon>
        <taxon>Dikarya</taxon>
        <taxon>Ascomycota</taxon>
        <taxon>Pezizomycotina</taxon>
        <taxon>Sordariomycetes</taxon>
        <taxon>Xylariomycetidae</taxon>
        <taxon>Amphisphaeriales</taxon>
        <taxon>Apiosporaceae</taxon>
        <taxon>Apiospora</taxon>
    </lineage>
</organism>
<dbReference type="Gene3D" id="3.50.50.60">
    <property type="entry name" value="FAD/NAD(P)-binding domain"/>
    <property type="match status" value="1"/>
</dbReference>
<feature type="region of interest" description="Disordered" evidence="2">
    <location>
        <begin position="113"/>
        <end position="134"/>
    </location>
</feature>
<accession>A0ABR1VHG5</accession>
<proteinExistence type="inferred from homology"/>
<dbReference type="Proteomes" id="UP001480595">
    <property type="component" value="Unassembled WGS sequence"/>
</dbReference>
<dbReference type="PANTHER" id="PTHR11552:SF147">
    <property type="entry name" value="CHOLINE DEHYDROGENASE, MITOCHONDRIAL"/>
    <property type="match status" value="1"/>
</dbReference>
<reference evidence="3 4" key="1">
    <citation type="submission" date="2023-01" db="EMBL/GenBank/DDBJ databases">
        <title>Analysis of 21 Apiospora genomes using comparative genomics revels a genus with tremendous synthesis potential of carbohydrate active enzymes and secondary metabolites.</title>
        <authorList>
            <person name="Sorensen T."/>
        </authorList>
    </citation>
    <scope>NUCLEOTIDE SEQUENCE [LARGE SCALE GENOMIC DNA]</scope>
    <source>
        <strain evidence="3 4">CBS 135458</strain>
    </source>
</reference>
<evidence type="ECO:0000313" key="4">
    <source>
        <dbReference type="Proteomes" id="UP001480595"/>
    </source>
</evidence>
<comment type="similarity">
    <text evidence="1">Belongs to the GMC oxidoreductase family.</text>
</comment>
<name>A0ABR1VHG5_9PEZI</name>
<dbReference type="EMBL" id="JAQQWL010000006">
    <property type="protein sequence ID" value="KAK8069333.1"/>
    <property type="molecule type" value="Genomic_DNA"/>
</dbReference>
<dbReference type="InterPro" id="IPR012132">
    <property type="entry name" value="GMC_OxRdtase"/>
</dbReference>
<protein>
    <submittedName>
        <fullName evidence="3">Glucose dehydrogenase</fullName>
    </submittedName>
</protein>
<evidence type="ECO:0000313" key="3">
    <source>
        <dbReference type="EMBL" id="KAK8069333.1"/>
    </source>
</evidence>
<dbReference type="Gene3D" id="3.30.560.10">
    <property type="entry name" value="Glucose Oxidase, domain 3"/>
    <property type="match status" value="1"/>
</dbReference>
<dbReference type="SUPFAM" id="SSF51905">
    <property type="entry name" value="FAD/NAD(P)-binding domain"/>
    <property type="match status" value="1"/>
</dbReference>
<dbReference type="InterPro" id="IPR036188">
    <property type="entry name" value="FAD/NAD-bd_sf"/>
</dbReference>
<keyword evidence="4" id="KW-1185">Reference proteome</keyword>
<evidence type="ECO:0000256" key="1">
    <source>
        <dbReference type="ARBA" id="ARBA00010790"/>
    </source>
</evidence>
<feature type="compositionally biased region" description="Basic residues" evidence="2">
    <location>
        <begin position="82"/>
        <end position="91"/>
    </location>
</feature>
<feature type="region of interest" description="Disordered" evidence="2">
    <location>
        <begin position="70"/>
        <end position="96"/>
    </location>
</feature>
<dbReference type="PANTHER" id="PTHR11552">
    <property type="entry name" value="GLUCOSE-METHANOL-CHOLINE GMC OXIDOREDUCTASE"/>
    <property type="match status" value="1"/>
</dbReference>
<dbReference type="RefSeq" id="XP_066716627.1">
    <property type="nucleotide sequence ID" value="XM_066857358.1"/>
</dbReference>
<evidence type="ECO:0000256" key="2">
    <source>
        <dbReference type="SAM" id="MobiDB-lite"/>
    </source>
</evidence>
<sequence>MAVGAVYMPQLLMLSGIGPEDEFSKHSISVKKNLPDVGKNYADHILSPSAWKVPEQGWAPLGSSNSVFKSAANTLGSPPISRSRHRPQLPRHRGDDYVYREGVRQEVAVAGSAQTFLGRGNPGRRGPAPHHRIN</sequence>
<dbReference type="GeneID" id="92090421"/>
<gene>
    <name evidence="3" type="ORF">PG994_005949</name>
</gene>
<comment type="caution">
    <text evidence="3">The sequence shown here is derived from an EMBL/GenBank/DDBJ whole genome shotgun (WGS) entry which is preliminary data.</text>
</comment>